<comment type="caution">
    <text evidence="2">The sequence shown here is derived from an EMBL/GenBank/DDBJ whole genome shotgun (WGS) entry which is preliminary data.</text>
</comment>
<accession>A0ABY1Q3V1</accession>
<reference evidence="2 3" key="1">
    <citation type="submission" date="2017-05" db="EMBL/GenBank/DDBJ databases">
        <authorList>
            <person name="Varghese N."/>
            <person name="Submissions S."/>
        </authorList>
    </citation>
    <scope>NUCLEOTIDE SEQUENCE [LARGE SCALE GENOMIC DNA]</scope>
    <source>
        <strain evidence="2 3">SM16</strain>
    </source>
</reference>
<dbReference type="RefSeq" id="WP_283405463.1">
    <property type="nucleotide sequence ID" value="NZ_FXUI01000002.1"/>
</dbReference>
<dbReference type="EMBL" id="FXUI01000002">
    <property type="protein sequence ID" value="SMP58541.1"/>
    <property type="molecule type" value="Genomic_DNA"/>
</dbReference>
<dbReference type="Proteomes" id="UP001157910">
    <property type="component" value="Unassembled WGS sequence"/>
</dbReference>
<name>A0ABY1Q3V1_9SPHN</name>
<evidence type="ECO:0000256" key="1">
    <source>
        <dbReference type="SAM" id="Coils"/>
    </source>
</evidence>
<keyword evidence="3" id="KW-1185">Reference proteome</keyword>
<proteinExistence type="predicted"/>
<evidence type="ECO:0000313" key="3">
    <source>
        <dbReference type="Proteomes" id="UP001157910"/>
    </source>
</evidence>
<feature type="coiled-coil region" evidence="1">
    <location>
        <begin position="49"/>
        <end position="108"/>
    </location>
</feature>
<protein>
    <submittedName>
        <fullName evidence="2">Uncharacterized protein</fullName>
    </submittedName>
</protein>
<gene>
    <name evidence="2" type="ORF">SAMN06296065_102493</name>
</gene>
<evidence type="ECO:0000313" key="2">
    <source>
        <dbReference type="EMBL" id="SMP58541.1"/>
    </source>
</evidence>
<keyword evidence="1" id="KW-0175">Coiled coil</keyword>
<dbReference type="Gene3D" id="1.20.58.130">
    <property type="match status" value="1"/>
</dbReference>
<sequence>MNAVSVSLNTLASVATAGEALAVALEALGANAQSVDQFNLPLNGEDMACEAFMIERDELQDEIARLQAEVGGLRTQLSQELKGESVYREGLRSEIERLHGEISTANEVFKNITSFASELQHSLNQVGISYVADEATGLPLIRIDTVRLAAGIQGIANGAAPLDL</sequence>
<organism evidence="2 3">
    <name type="scientific">Novosphingobium panipatense</name>
    <dbReference type="NCBI Taxonomy" id="428991"/>
    <lineage>
        <taxon>Bacteria</taxon>
        <taxon>Pseudomonadati</taxon>
        <taxon>Pseudomonadota</taxon>
        <taxon>Alphaproteobacteria</taxon>
        <taxon>Sphingomonadales</taxon>
        <taxon>Sphingomonadaceae</taxon>
        <taxon>Novosphingobium</taxon>
    </lineage>
</organism>